<accession>S3BVJ0</accession>
<evidence type="ECO:0000313" key="2">
    <source>
        <dbReference type="EMBL" id="EPE04572.1"/>
    </source>
</evidence>
<dbReference type="EMBL" id="KE148160">
    <property type="protein sequence ID" value="EPE04572.1"/>
    <property type="molecule type" value="Genomic_DNA"/>
</dbReference>
<feature type="region of interest" description="Disordered" evidence="1">
    <location>
        <begin position="251"/>
        <end position="431"/>
    </location>
</feature>
<feature type="compositionally biased region" description="Basic and acidic residues" evidence="1">
    <location>
        <begin position="160"/>
        <end position="169"/>
    </location>
</feature>
<feature type="compositionally biased region" description="Acidic residues" evidence="1">
    <location>
        <begin position="176"/>
        <end position="185"/>
    </location>
</feature>
<feature type="compositionally biased region" description="Low complexity" evidence="1">
    <location>
        <begin position="362"/>
        <end position="372"/>
    </location>
</feature>
<name>S3BVJ0_OPHP1</name>
<dbReference type="HOGENOM" id="CLU_636311_0_0_1"/>
<feature type="compositionally biased region" description="Polar residues" evidence="1">
    <location>
        <begin position="211"/>
        <end position="220"/>
    </location>
</feature>
<protein>
    <submittedName>
        <fullName evidence="2">Uncharacterized protein</fullName>
    </submittedName>
</protein>
<evidence type="ECO:0000313" key="3">
    <source>
        <dbReference type="Proteomes" id="UP000016923"/>
    </source>
</evidence>
<keyword evidence="3" id="KW-1185">Reference proteome</keyword>
<reference evidence="2 3" key="1">
    <citation type="journal article" date="2013" name="BMC Genomics">
        <title>The genome and transcriptome of the pine saprophyte Ophiostoma piceae, and a comparison with the bark beetle-associated pine pathogen Grosmannia clavigera.</title>
        <authorList>
            <person name="Haridas S."/>
            <person name="Wang Y."/>
            <person name="Lim L."/>
            <person name="Massoumi Alamouti S."/>
            <person name="Jackman S."/>
            <person name="Docking R."/>
            <person name="Robertson G."/>
            <person name="Birol I."/>
            <person name="Bohlmann J."/>
            <person name="Breuil C."/>
        </authorList>
    </citation>
    <scope>NUCLEOTIDE SEQUENCE [LARGE SCALE GENOMIC DNA]</scope>
    <source>
        <strain evidence="2 3">UAMH 11346</strain>
    </source>
</reference>
<feature type="compositionally biased region" description="Basic and acidic residues" evidence="1">
    <location>
        <begin position="269"/>
        <end position="309"/>
    </location>
</feature>
<feature type="region of interest" description="Disordered" evidence="1">
    <location>
        <begin position="160"/>
        <end position="235"/>
    </location>
</feature>
<gene>
    <name evidence="2" type="ORF">F503_03634</name>
</gene>
<sequence length="431" mass="48994">MSSPNMRRACPTQAYGLTTMPGSRRSSYIDPIDQSAMLEERYRQLEAGRQRERQRGAGLCAHLNRHGCGLGATKSEFGLCSPCSYFCSHSNSDPRTANTDTTNMTYEESAVLDLALARKIMFCDADIEPTTPGIVEAAAAAAAVAEAAERQAAAHARLQEEMNARDRARGTPTDNKDEEMEDAPEAEPSRGPAPQKGPSQRGYAQKGPAQRRTSTGGTHQRPQREVQRPRSEADMLRDPEIMAYLCAVNCGPQRPHPPPIALIAARARAQQEHDIARRAEAAEQERQARQERLRQRQREQHRIQYEKHQQRQLQKQQELEAQEEASQADLTEEERAERKRKMREEREEQAKQQLMRLQQAGLEQTQRQQARLQQERLQRQQQLLQKQQLREDVGNVENGKGKAPQMVKLEHREQQQMLPQRQPLPVATRGE</sequence>
<organism evidence="2 3">
    <name type="scientific">Ophiostoma piceae (strain UAMH 11346)</name>
    <name type="common">Sap stain fungus</name>
    <dbReference type="NCBI Taxonomy" id="1262450"/>
    <lineage>
        <taxon>Eukaryota</taxon>
        <taxon>Fungi</taxon>
        <taxon>Dikarya</taxon>
        <taxon>Ascomycota</taxon>
        <taxon>Pezizomycotina</taxon>
        <taxon>Sordariomycetes</taxon>
        <taxon>Sordariomycetidae</taxon>
        <taxon>Ophiostomatales</taxon>
        <taxon>Ophiostomataceae</taxon>
        <taxon>Ophiostoma</taxon>
    </lineage>
</organism>
<feature type="compositionally biased region" description="Basic and acidic residues" evidence="1">
    <location>
        <begin position="222"/>
        <end position="235"/>
    </location>
</feature>
<proteinExistence type="predicted"/>
<feature type="compositionally biased region" description="Low complexity" evidence="1">
    <location>
        <begin position="415"/>
        <end position="425"/>
    </location>
</feature>
<feature type="compositionally biased region" description="Basic and acidic residues" evidence="1">
    <location>
        <begin position="333"/>
        <end position="350"/>
    </location>
</feature>
<dbReference type="VEuPathDB" id="FungiDB:F503_03634"/>
<dbReference type="AlphaFoldDB" id="S3BVJ0"/>
<dbReference type="Proteomes" id="UP000016923">
    <property type="component" value="Unassembled WGS sequence"/>
</dbReference>
<evidence type="ECO:0000256" key="1">
    <source>
        <dbReference type="SAM" id="MobiDB-lite"/>
    </source>
</evidence>